<sequence>MFEKTHLRCRGQTEGSHTDTEITLSHSLFLDSITCSPPLFSKAEKRVCGLYTPSSPTLCKNTLVGITGALACFLRVSLVGLLSYMGLS</sequence>
<keyword evidence="1" id="KW-0472">Membrane</keyword>
<dbReference type="AlphaFoldDB" id="A0A8C6H564"/>
<dbReference type="Ensembl" id="ENSMSIT00000019946.1">
    <property type="protein sequence ID" value="ENSMSIP00000015727.1"/>
    <property type="gene ID" value="ENSMSIG00000013493.1"/>
</dbReference>
<protein>
    <submittedName>
        <fullName evidence="2">Uncharacterized protein</fullName>
    </submittedName>
</protein>
<organism evidence="2 3">
    <name type="scientific">Mus spicilegus</name>
    <name type="common">Mound-building mouse</name>
    <dbReference type="NCBI Taxonomy" id="10103"/>
    <lineage>
        <taxon>Eukaryota</taxon>
        <taxon>Metazoa</taxon>
        <taxon>Chordata</taxon>
        <taxon>Craniata</taxon>
        <taxon>Vertebrata</taxon>
        <taxon>Euteleostomi</taxon>
        <taxon>Mammalia</taxon>
        <taxon>Eutheria</taxon>
        <taxon>Euarchontoglires</taxon>
        <taxon>Glires</taxon>
        <taxon>Rodentia</taxon>
        <taxon>Myomorpha</taxon>
        <taxon>Muroidea</taxon>
        <taxon>Muridae</taxon>
        <taxon>Murinae</taxon>
        <taxon>Mus</taxon>
        <taxon>Mus</taxon>
    </lineage>
</organism>
<proteinExistence type="predicted"/>
<keyword evidence="1" id="KW-1133">Transmembrane helix</keyword>
<evidence type="ECO:0000256" key="1">
    <source>
        <dbReference type="SAM" id="Phobius"/>
    </source>
</evidence>
<keyword evidence="1" id="KW-0812">Transmembrane</keyword>
<accession>A0A8C6H564</accession>
<name>A0A8C6H564_MUSSI</name>
<evidence type="ECO:0000313" key="2">
    <source>
        <dbReference type="Ensembl" id="ENSMSIP00000015727.1"/>
    </source>
</evidence>
<reference evidence="2" key="1">
    <citation type="submission" date="2025-08" db="UniProtKB">
        <authorList>
            <consortium name="Ensembl"/>
        </authorList>
    </citation>
    <scope>IDENTIFICATION</scope>
</reference>
<feature type="transmembrane region" description="Helical" evidence="1">
    <location>
        <begin position="63"/>
        <end position="87"/>
    </location>
</feature>
<dbReference type="Proteomes" id="UP000694415">
    <property type="component" value="Unplaced"/>
</dbReference>
<reference evidence="2" key="2">
    <citation type="submission" date="2025-09" db="UniProtKB">
        <authorList>
            <consortium name="Ensembl"/>
        </authorList>
    </citation>
    <scope>IDENTIFICATION</scope>
</reference>
<keyword evidence="3" id="KW-1185">Reference proteome</keyword>
<evidence type="ECO:0000313" key="3">
    <source>
        <dbReference type="Proteomes" id="UP000694415"/>
    </source>
</evidence>